<sequence>MKKRIGELILAIDIGGSHIKATVLNEKGELTMEYEKVETPDQATPAHTIEAVKKLLKNFPAYNKVSVGFPGYLEDGVVITAPNLGTKEWQGYDLKAHLQKELGQPVRVVNDADMQSLGIVRSDGLEMVITLGTGFGTALLLNGILLPHLELGHHTVAKKLNYDQYVGNEALKKLGDKKWNKRMQKVFENLKSLFNYKYLYIGGGNSSKLTMKLDQNMKIVTNEDGIKGGSCLWTTGQVTGFAAASFTKNERK</sequence>
<comment type="similarity">
    <text evidence="1">Belongs to the ROK (NagC/XylR) family.</text>
</comment>
<proteinExistence type="inferred from homology"/>
<gene>
    <name evidence="2" type="ORF">EPL05_14205</name>
</gene>
<dbReference type="OrthoDB" id="849313at2"/>
<dbReference type="PANTHER" id="PTHR18964:SF149">
    <property type="entry name" value="BIFUNCTIONAL UDP-N-ACETYLGLUCOSAMINE 2-EPIMERASE_N-ACETYLMANNOSAMINE KINASE"/>
    <property type="match status" value="1"/>
</dbReference>
<dbReference type="InterPro" id="IPR000600">
    <property type="entry name" value="ROK"/>
</dbReference>
<dbReference type="RefSeq" id="WP_128534630.1">
    <property type="nucleotide sequence ID" value="NZ_SBIW01000006.1"/>
</dbReference>
<keyword evidence="3" id="KW-1185">Reference proteome</keyword>
<evidence type="ECO:0000313" key="2">
    <source>
        <dbReference type="EMBL" id="RWY51211.1"/>
    </source>
</evidence>
<dbReference type="Gene3D" id="3.30.420.40">
    <property type="match status" value="2"/>
</dbReference>
<dbReference type="InterPro" id="IPR043129">
    <property type="entry name" value="ATPase_NBD"/>
</dbReference>
<evidence type="ECO:0000313" key="3">
    <source>
        <dbReference type="Proteomes" id="UP000286701"/>
    </source>
</evidence>
<reference evidence="2 3" key="1">
    <citation type="submission" date="2019-01" db="EMBL/GenBank/DDBJ databases">
        <title>Mucilaginibacter antarcticum sp. nov., isolated from antarctic soil.</title>
        <authorList>
            <person name="Yan Y.-Q."/>
            <person name="Du Z.-J."/>
        </authorList>
    </citation>
    <scope>NUCLEOTIDE SEQUENCE [LARGE SCALE GENOMIC DNA]</scope>
    <source>
        <strain evidence="2 3">F01003</strain>
    </source>
</reference>
<dbReference type="EMBL" id="SBIW01000006">
    <property type="protein sequence ID" value="RWY51211.1"/>
    <property type="molecule type" value="Genomic_DNA"/>
</dbReference>
<evidence type="ECO:0000256" key="1">
    <source>
        <dbReference type="ARBA" id="ARBA00006479"/>
    </source>
</evidence>
<dbReference type="SUPFAM" id="SSF53067">
    <property type="entry name" value="Actin-like ATPase domain"/>
    <property type="match status" value="1"/>
</dbReference>
<accession>A0A3S3Z1X7</accession>
<comment type="caution">
    <text evidence="2">The sequence shown here is derived from an EMBL/GenBank/DDBJ whole genome shotgun (WGS) entry which is preliminary data.</text>
</comment>
<dbReference type="PANTHER" id="PTHR18964">
    <property type="entry name" value="ROK (REPRESSOR, ORF, KINASE) FAMILY"/>
    <property type="match status" value="1"/>
</dbReference>
<dbReference type="AlphaFoldDB" id="A0A3S3Z1X7"/>
<protein>
    <submittedName>
        <fullName evidence="2">ROK family protein</fullName>
    </submittedName>
</protein>
<organism evidence="2 3">
    <name type="scientific">Mucilaginibacter gilvus</name>
    <dbReference type="NCBI Taxonomy" id="2305909"/>
    <lineage>
        <taxon>Bacteria</taxon>
        <taxon>Pseudomonadati</taxon>
        <taxon>Bacteroidota</taxon>
        <taxon>Sphingobacteriia</taxon>
        <taxon>Sphingobacteriales</taxon>
        <taxon>Sphingobacteriaceae</taxon>
        <taxon>Mucilaginibacter</taxon>
    </lineage>
</organism>
<dbReference type="Pfam" id="PF00480">
    <property type="entry name" value="ROK"/>
    <property type="match status" value="1"/>
</dbReference>
<name>A0A3S3Z1X7_9SPHI</name>
<dbReference type="Proteomes" id="UP000286701">
    <property type="component" value="Unassembled WGS sequence"/>
</dbReference>